<name>A0A0K6G4B6_9AGAM</name>
<dbReference type="Gene3D" id="3.90.180.10">
    <property type="entry name" value="Medium-chain alcohol dehydrogenases, catalytic domain"/>
    <property type="match status" value="1"/>
</dbReference>
<dbReference type="SUPFAM" id="SSF50129">
    <property type="entry name" value="GroES-like"/>
    <property type="match status" value="1"/>
</dbReference>
<evidence type="ECO:0000313" key="2">
    <source>
        <dbReference type="EMBL" id="CUA73244.1"/>
    </source>
</evidence>
<protein>
    <submittedName>
        <fullName evidence="2">Uncharacterized protein</fullName>
    </submittedName>
</protein>
<dbReference type="EMBL" id="CYGV01001362">
    <property type="protein sequence ID" value="CUA73244.1"/>
    <property type="molecule type" value="Genomic_DNA"/>
</dbReference>
<feature type="transmembrane region" description="Helical" evidence="1">
    <location>
        <begin position="45"/>
        <end position="66"/>
    </location>
</feature>
<gene>
    <name evidence="2" type="ORF">RSOLAG22IIIB_10658</name>
</gene>
<dbReference type="Proteomes" id="UP000044841">
    <property type="component" value="Unassembled WGS sequence"/>
</dbReference>
<accession>A0A0K6G4B6</accession>
<keyword evidence="1" id="KW-0812">Transmembrane</keyword>
<reference evidence="2 3" key="1">
    <citation type="submission" date="2015-07" db="EMBL/GenBank/DDBJ databases">
        <authorList>
            <person name="Noorani M."/>
        </authorList>
    </citation>
    <scope>NUCLEOTIDE SEQUENCE [LARGE SCALE GENOMIC DNA]</scope>
    <source>
        <strain evidence="2">BBA 69670</strain>
    </source>
</reference>
<dbReference type="AlphaFoldDB" id="A0A0K6G4B6"/>
<organism evidence="2 3">
    <name type="scientific">Rhizoctonia solani</name>
    <dbReference type="NCBI Taxonomy" id="456999"/>
    <lineage>
        <taxon>Eukaryota</taxon>
        <taxon>Fungi</taxon>
        <taxon>Dikarya</taxon>
        <taxon>Basidiomycota</taxon>
        <taxon>Agaricomycotina</taxon>
        <taxon>Agaricomycetes</taxon>
        <taxon>Cantharellales</taxon>
        <taxon>Ceratobasidiaceae</taxon>
        <taxon>Rhizoctonia</taxon>
    </lineage>
</organism>
<keyword evidence="1" id="KW-0472">Membrane</keyword>
<dbReference type="InterPro" id="IPR011032">
    <property type="entry name" value="GroES-like_sf"/>
</dbReference>
<evidence type="ECO:0000313" key="3">
    <source>
        <dbReference type="Proteomes" id="UP000044841"/>
    </source>
</evidence>
<keyword evidence="1" id="KW-1133">Transmembrane helix</keyword>
<proteinExistence type="predicted"/>
<evidence type="ECO:0000256" key="1">
    <source>
        <dbReference type="SAM" id="Phobius"/>
    </source>
</evidence>
<keyword evidence="3" id="KW-1185">Reference proteome</keyword>
<sequence>MSAIPTTAQAWRFPVDQKTWNGHKSLELREVKVSPPKQGEVLVRLHAAALNYRVWIFLLVRVFILARTPTAQMDRA</sequence>